<evidence type="ECO:0000313" key="2">
    <source>
        <dbReference type="EMBL" id="GMH08645.1"/>
    </source>
</evidence>
<evidence type="ECO:0000313" key="3">
    <source>
        <dbReference type="Proteomes" id="UP001279734"/>
    </source>
</evidence>
<dbReference type="Proteomes" id="UP001279734">
    <property type="component" value="Unassembled WGS sequence"/>
</dbReference>
<feature type="signal peptide" evidence="1">
    <location>
        <begin position="1"/>
        <end position="22"/>
    </location>
</feature>
<sequence>MKGCKLLVLFFTLGGIAPGCRQLYIDDPLTWDRSGFPVGLVLCPNWQGWRGCAGLLLGLIPRAGTWISSTMISYFSLGVDGS</sequence>
<organism evidence="2 3">
    <name type="scientific">Nepenthes gracilis</name>
    <name type="common">Slender pitcher plant</name>
    <dbReference type="NCBI Taxonomy" id="150966"/>
    <lineage>
        <taxon>Eukaryota</taxon>
        <taxon>Viridiplantae</taxon>
        <taxon>Streptophyta</taxon>
        <taxon>Embryophyta</taxon>
        <taxon>Tracheophyta</taxon>
        <taxon>Spermatophyta</taxon>
        <taxon>Magnoliopsida</taxon>
        <taxon>eudicotyledons</taxon>
        <taxon>Gunneridae</taxon>
        <taxon>Pentapetalae</taxon>
        <taxon>Caryophyllales</taxon>
        <taxon>Nepenthaceae</taxon>
        <taxon>Nepenthes</taxon>
    </lineage>
</organism>
<protein>
    <submittedName>
        <fullName evidence="2">Uncharacterized protein</fullName>
    </submittedName>
</protein>
<gene>
    <name evidence="2" type="ORF">Nepgr_010485</name>
</gene>
<comment type="caution">
    <text evidence="2">The sequence shown here is derived from an EMBL/GenBank/DDBJ whole genome shotgun (WGS) entry which is preliminary data.</text>
</comment>
<evidence type="ECO:0000256" key="1">
    <source>
        <dbReference type="SAM" id="SignalP"/>
    </source>
</evidence>
<proteinExistence type="predicted"/>
<feature type="chain" id="PRO_5042018606" evidence="1">
    <location>
        <begin position="23"/>
        <end position="82"/>
    </location>
</feature>
<accession>A0AAD3SCI7</accession>
<dbReference type="EMBL" id="BSYO01000008">
    <property type="protein sequence ID" value="GMH08645.1"/>
    <property type="molecule type" value="Genomic_DNA"/>
</dbReference>
<reference evidence="2" key="1">
    <citation type="submission" date="2023-05" db="EMBL/GenBank/DDBJ databases">
        <title>Nepenthes gracilis genome sequencing.</title>
        <authorList>
            <person name="Fukushima K."/>
        </authorList>
    </citation>
    <scope>NUCLEOTIDE SEQUENCE</scope>
    <source>
        <strain evidence="2">SING2019-196</strain>
    </source>
</reference>
<keyword evidence="3" id="KW-1185">Reference proteome</keyword>
<keyword evidence="1" id="KW-0732">Signal</keyword>
<dbReference type="AlphaFoldDB" id="A0AAD3SCI7"/>
<name>A0AAD3SCI7_NEPGR</name>